<dbReference type="GO" id="GO:0045892">
    <property type="term" value="P:negative regulation of DNA-templated transcription"/>
    <property type="evidence" value="ECO:0007669"/>
    <property type="project" value="TreeGrafter"/>
</dbReference>
<dbReference type="InterPro" id="IPR005471">
    <property type="entry name" value="Tscrpt_reg_IclR_N"/>
</dbReference>
<proteinExistence type="predicted"/>
<sequence>MTGLSPSTTHRLLATLVERGYVARGVGTKQYVIGHRMIHFSCSATQRSMRLRQIVRPHLESITAESGETSNLVVFEGKNVVYVDQVEGTKALRMIPGLGSTFPAYTSASAKAILAYQVDNAPLGVLFSAEPLTKHAKHTLIEKCEFEAAVRQVVTCGYAVEHDELAEGSSCIAAPIRSRNGVSIAAISVPGPTARVLHPTPERLGLLVMHHAQQVSAALGFRQLVPTVSGKTVVRREVLESQ</sequence>
<dbReference type="InterPro" id="IPR050707">
    <property type="entry name" value="HTH_MetabolicPath_Reg"/>
</dbReference>
<dbReference type="EMBL" id="FCON02000022">
    <property type="protein sequence ID" value="SAL52180.1"/>
    <property type="molecule type" value="Genomic_DNA"/>
</dbReference>
<reference evidence="6" key="1">
    <citation type="submission" date="2016-01" db="EMBL/GenBank/DDBJ databases">
        <authorList>
            <person name="Peeters C."/>
        </authorList>
    </citation>
    <scope>NUCLEOTIDE SEQUENCE [LARGE SCALE GENOMIC DNA]</scope>
    <source>
        <strain evidence="6">LMG 22940</strain>
    </source>
</reference>
<keyword evidence="1" id="KW-0805">Transcription regulation</keyword>
<dbReference type="PROSITE" id="PS51077">
    <property type="entry name" value="HTH_ICLR"/>
    <property type="match status" value="1"/>
</dbReference>
<organism evidence="6 7">
    <name type="scientific">Caballeronia choica</name>
    <dbReference type="NCBI Taxonomy" id="326476"/>
    <lineage>
        <taxon>Bacteria</taxon>
        <taxon>Pseudomonadati</taxon>
        <taxon>Pseudomonadota</taxon>
        <taxon>Betaproteobacteria</taxon>
        <taxon>Burkholderiales</taxon>
        <taxon>Burkholderiaceae</taxon>
        <taxon>Caballeronia</taxon>
    </lineage>
</organism>
<evidence type="ECO:0000313" key="6">
    <source>
        <dbReference type="EMBL" id="SAL52180.1"/>
    </source>
</evidence>
<dbReference type="InterPro" id="IPR029016">
    <property type="entry name" value="GAF-like_dom_sf"/>
</dbReference>
<evidence type="ECO:0000313" key="7">
    <source>
        <dbReference type="Proteomes" id="UP000054770"/>
    </source>
</evidence>
<keyword evidence="7" id="KW-1185">Reference proteome</keyword>
<dbReference type="InterPro" id="IPR036388">
    <property type="entry name" value="WH-like_DNA-bd_sf"/>
</dbReference>
<evidence type="ECO:0000259" key="5">
    <source>
        <dbReference type="PROSITE" id="PS51078"/>
    </source>
</evidence>
<evidence type="ECO:0000256" key="3">
    <source>
        <dbReference type="ARBA" id="ARBA00023163"/>
    </source>
</evidence>
<dbReference type="Proteomes" id="UP000054770">
    <property type="component" value="Unassembled WGS sequence"/>
</dbReference>
<dbReference type="Gene3D" id="1.10.10.10">
    <property type="entry name" value="Winged helix-like DNA-binding domain superfamily/Winged helix DNA-binding domain"/>
    <property type="match status" value="1"/>
</dbReference>
<dbReference type="GO" id="GO:0003700">
    <property type="term" value="F:DNA-binding transcription factor activity"/>
    <property type="evidence" value="ECO:0007669"/>
    <property type="project" value="TreeGrafter"/>
</dbReference>
<dbReference type="PANTHER" id="PTHR30136:SF24">
    <property type="entry name" value="HTH-TYPE TRANSCRIPTIONAL REPRESSOR ALLR"/>
    <property type="match status" value="1"/>
</dbReference>
<feature type="domain" description="HTH iclR-type" evidence="4">
    <location>
        <begin position="1"/>
        <end position="35"/>
    </location>
</feature>
<dbReference type="Pfam" id="PF09339">
    <property type="entry name" value="HTH_IclR"/>
    <property type="match status" value="1"/>
</dbReference>
<dbReference type="InterPro" id="IPR014757">
    <property type="entry name" value="Tscrpt_reg_IclR_C"/>
</dbReference>
<dbReference type="PANTHER" id="PTHR30136">
    <property type="entry name" value="HELIX-TURN-HELIX TRANSCRIPTIONAL REGULATOR, ICLR FAMILY"/>
    <property type="match status" value="1"/>
</dbReference>
<accession>A0A158I814</accession>
<keyword evidence="2" id="KW-0238">DNA-binding</keyword>
<evidence type="ECO:0000256" key="2">
    <source>
        <dbReference type="ARBA" id="ARBA00023125"/>
    </source>
</evidence>
<evidence type="ECO:0000259" key="4">
    <source>
        <dbReference type="PROSITE" id="PS51077"/>
    </source>
</evidence>
<dbReference type="Gene3D" id="3.30.450.40">
    <property type="match status" value="1"/>
</dbReference>
<dbReference type="InterPro" id="IPR036390">
    <property type="entry name" value="WH_DNA-bd_sf"/>
</dbReference>
<keyword evidence="3" id="KW-0804">Transcription</keyword>
<dbReference type="SUPFAM" id="SSF46785">
    <property type="entry name" value="Winged helix' DNA-binding domain"/>
    <property type="match status" value="1"/>
</dbReference>
<protein>
    <submittedName>
        <fullName evidence="6">IclR family transcriptional regulator</fullName>
    </submittedName>
</protein>
<dbReference type="PROSITE" id="PS51078">
    <property type="entry name" value="ICLR_ED"/>
    <property type="match status" value="1"/>
</dbReference>
<dbReference type="SUPFAM" id="SSF55781">
    <property type="entry name" value="GAF domain-like"/>
    <property type="match status" value="1"/>
</dbReference>
<comment type="caution">
    <text evidence="6">The sequence shown here is derived from an EMBL/GenBank/DDBJ whole genome shotgun (WGS) entry which is preliminary data.</text>
</comment>
<gene>
    <name evidence="6" type="ORF">AWB68_02550</name>
</gene>
<dbReference type="AlphaFoldDB" id="A0A158I814"/>
<feature type="domain" description="IclR-ED" evidence="5">
    <location>
        <begin position="36"/>
        <end position="221"/>
    </location>
</feature>
<evidence type="ECO:0000256" key="1">
    <source>
        <dbReference type="ARBA" id="ARBA00023015"/>
    </source>
</evidence>
<dbReference type="Pfam" id="PF01614">
    <property type="entry name" value="IclR_C"/>
    <property type="match status" value="1"/>
</dbReference>
<name>A0A158I814_9BURK</name>
<dbReference type="GO" id="GO:0003677">
    <property type="term" value="F:DNA binding"/>
    <property type="evidence" value="ECO:0007669"/>
    <property type="project" value="UniProtKB-KW"/>
</dbReference>